<comment type="caution">
    <text evidence="14">The sequence shown here is derived from an EMBL/GenBank/DDBJ whole genome shotgun (WGS) entry which is preliminary data.</text>
</comment>
<dbReference type="CDD" id="cd00950">
    <property type="entry name" value="DHDPS"/>
    <property type="match status" value="1"/>
</dbReference>
<dbReference type="PROSITE" id="PS00665">
    <property type="entry name" value="DHDPS_1"/>
    <property type="match status" value="1"/>
</dbReference>
<dbReference type="Pfam" id="PF00701">
    <property type="entry name" value="DHDPS"/>
    <property type="match status" value="1"/>
</dbReference>
<keyword evidence="10 12" id="KW-0704">Schiff base</keyword>
<dbReference type="InterPro" id="IPR020625">
    <property type="entry name" value="Schiff_base-form_aldolases_AS"/>
</dbReference>
<accession>A0ABR7T7N1</accession>
<evidence type="ECO:0000256" key="5">
    <source>
        <dbReference type="ARBA" id="ARBA00022490"/>
    </source>
</evidence>
<feature type="binding site" evidence="12">
    <location>
        <position position="46"/>
    </location>
    <ligand>
        <name>pyruvate</name>
        <dbReference type="ChEBI" id="CHEBI:15361"/>
    </ligand>
</feature>
<keyword evidence="15" id="KW-1185">Reference proteome</keyword>
<feature type="binding site" evidence="12">
    <location>
        <position position="204"/>
    </location>
    <ligand>
        <name>pyruvate</name>
        <dbReference type="ChEBI" id="CHEBI:15361"/>
    </ligand>
</feature>
<dbReference type="EC" id="4.3.3.7" evidence="4 12"/>
<dbReference type="InterPro" id="IPR002220">
    <property type="entry name" value="DapA-like"/>
</dbReference>
<dbReference type="SMART" id="SM01130">
    <property type="entry name" value="DHDPS"/>
    <property type="match status" value="1"/>
</dbReference>
<dbReference type="InterPro" id="IPR013785">
    <property type="entry name" value="Aldolase_TIM"/>
</dbReference>
<comment type="subcellular location">
    <subcellularLocation>
        <location evidence="12">Cytoplasm</location>
    </subcellularLocation>
</comment>
<comment type="catalytic activity">
    <reaction evidence="11 12">
        <text>L-aspartate 4-semialdehyde + pyruvate = (2S,4S)-4-hydroxy-2,3,4,5-tetrahydrodipicolinate + H2O + H(+)</text>
        <dbReference type="Rhea" id="RHEA:34171"/>
        <dbReference type="ChEBI" id="CHEBI:15361"/>
        <dbReference type="ChEBI" id="CHEBI:15377"/>
        <dbReference type="ChEBI" id="CHEBI:15378"/>
        <dbReference type="ChEBI" id="CHEBI:67139"/>
        <dbReference type="ChEBI" id="CHEBI:537519"/>
        <dbReference type="EC" id="4.3.3.7"/>
    </reaction>
</comment>
<feature type="active site" description="Schiff-base intermediate with substrate" evidence="12">
    <location>
        <position position="162"/>
    </location>
</feature>
<feature type="site" description="Part of a proton relay during catalysis" evidence="12">
    <location>
        <position position="45"/>
    </location>
</feature>
<dbReference type="PIRSF" id="PIRSF001365">
    <property type="entry name" value="DHDPS"/>
    <property type="match status" value="1"/>
</dbReference>
<dbReference type="PANTHER" id="PTHR12128">
    <property type="entry name" value="DIHYDRODIPICOLINATE SYNTHASE"/>
    <property type="match status" value="1"/>
</dbReference>
<evidence type="ECO:0000256" key="7">
    <source>
        <dbReference type="ARBA" id="ARBA00022915"/>
    </source>
</evidence>
<dbReference type="GO" id="GO:0008840">
    <property type="term" value="F:4-hydroxy-tetrahydrodipicolinate synthase activity"/>
    <property type="evidence" value="ECO:0007669"/>
    <property type="project" value="UniProtKB-EC"/>
</dbReference>
<proteinExistence type="inferred from homology"/>
<reference evidence="14 15" key="1">
    <citation type="submission" date="2020-07" db="EMBL/GenBank/DDBJ databases">
        <title>Draft whole-genome sequence of Heliobacterium chlorum DSM 3682, type strain.</title>
        <authorList>
            <person name="Kyndt J.A."/>
            <person name="Meyer T.E."/>
            <person name="Imhoff J.F."/>
        </authorList>
    </citation>
    <scope>NUCLEOTIDE SEQUENCE [LARGE SCALE GENOMIC DNA]</scope>
    <source>
        <strain evidence="14 15">DSM 3682</strain>
    </source>
</reference>
<feature type="active site" description="Proton donor/acceptor" evidence="12">
    <location>
        <position position="134"/>
    </location>
</feature>
<keyword evidence="9 12" id="KW-0456">Lyase</keyword>
<protein>
    <recommendedName>
        <fullName evidence="4 12">4-hydroxy-tetrahydrodipicolinate synthase</fullName>
        <shortName evidence="12">HTPA synthase</shortName>
        <ecNumber evidence="4 12">4.3.3.7</ecNumber>
    </recommendedName>
</protein>
<comment type="similarity">
    <text evidence="3 12 13">Belongs to the DapA family.</text>
</comment>
<dbReference type="RefSeq" id="WP_188041452.1">
    <property type="nucleotide sequence ID" value="NZ_JACVHF010000023.1"/>
</dbReference>
<comment type="function">
    <text evidence="1 12">Catalyzes the condensation of (S)-aspartate-beta-semialdehyde [(S)-ASA] and pyruvate to 4-hydroxy-tetrahydrodipicolinate (HTPA).</text>
</comment>
<keyword evidence="8 12" id="KW-0457">Lysine biosynthesis</keyword>
<dbReference type="PANTHER" id="PTHR12128:SF66">
    <property type="entry name" value="4-HYDROXY-2-OXOGLUTARATE ALDOLASE, MITOCHONDRIAL"/>
    <property type="match status" value="1"/>
</dbReference>
<dbReference type="HAMAP" id="MF_00418">
    <property type="entry name" value="DapA"/>
    <property type="match status" value="1"/>
</dbReference>
<evidence type="ECO:0000313" key="14">
    <source>
        <dbReference type="EMBL" id="MBC9786023.1"/>
    </source>
</evidence>
<evidence type="ECO:0000313" key="15">
    <source>
        <dbReference type="Proteomes" id="UP000617402"/>
    </source>
</evidence>
<sequence>MDFGRLITAMVTPFNDRLEVDYDRAAELANYLVDTGSDGIVVAGTTGESPTLRKEEKLKLFATVVEAVGNRATVIAGTGSYNTEATITFSREAEATGVHGLLLVGPYYNKPPQEGYYQHFAAVARATKLPIMLYNIPGRTGSNILPSTVARLAEFENIVAIKEAAGSLDQVSELTRLLPPAFKIYSGDDSLTLPMMSIGGHGIVSVAGHLIGKEIQGMITAFLDGDTRKAAQLHRELYPIFKGIFITSNPIPIKAALNMLGQPVGGVRLPLVPANEAELVSVQKMLSQHNLLKSNEVTTVA</sequence>
<comment type="subunit">
    <text evidence="12">Homotetramer; dimer of dimers.</text>
</comment>
<dbReference type="EMBL" id="JACVHF010000023">
    <property type="protein sequence ID" value="MBC9786023.1"/>
    <property type="molecule type" value="Genomic_DNA"/>
</dbReference>
<keyword evidence="7 12" id="KW-0220">Diaminopimelate biosynthesis</keyword>
<dbReference type="SUPFAM" id="SSF51569">
    <property type="entry name" value="Aldolase"/>
    <property type="match status" value="1"/>
</dbReference>
<dbReference type="Proteomes" id="UP000617402">
    <property type="component" value="Unassembled WGS sequence"/>
</dbReference>
<evidence type="ECO:0000256" key="13">
    <source>
        <dbReference type="PIRNR" id="PIRNR001365"/>
    </source>
</evidence>
<dbReference type="InterPro" id="IPR020624">
    <property type="entry name" value="Schiff_base-form_aldolases_CS"/>
</dbReference>
<feature type="site" description="Part of a proton relay during catalysis" evidence="12">
    <location>
        <position position="108"/>
    </location>
</feature>
<name>A0ABR7T7N1_HELCL</name>
<gene>
    <name evidence="12 14" type="primary">dapA</name>
    <name evidence="14" type="ORF">H1S01_16195</name>
</gene>
<evidence type="ECO:0000256" key="10">
    <source>
        <dbReference type="ARBA" id="ARBA00023270"/>
    </source>
</evidence>
<evidence type="ECO:0000256" key="2">
    <source>
        <dbReference type="ARBA" id="ARBA00005120"/>
    </source>
</evidence>
<evidence type="ECO:0000256" key="6">
    <source>
        <dbReference type="ARBA" id="ARBA00022605"/>
    </source>
</evidence>
<evidence type="ECO:0000256" key="1">
    <source>
        <dbReference type="ARBA" id="ARBA00003294"/>
    </source>
</evidence>
<evidence type="ECO:0000256" key="12">
    <source>
        <dbReference type="HAMAP-Rule" id="MF_00418"/>
    </source>
</evidence>
<dbReference type="PROSITE" id="PS00666">
    <property type="entry name" value="DHDPS_2"/>
    <property type="match status" value="1"/>
</dbReference>
<comment type="pathway">
    <text evidence="2 12">Amino-acid biosynthesis; L-lysine biosynthesis via DAP pathway; (S)-tetrahydrodipicolinate from L-aspartate: step 3/4.</text>
</comment>
<evidence type="ECO:0000256" key="8">
    <source>
        <dbReference type="ARBA" id="ARBA00023154"/>
    </source>
</evidence>
<evidence type="ECO:0000256" key="3">
    <source>
        <dbReference type="ARBA" id="ARBA00007592"/>
    </source>
</evidence>
<dbReference type="PRINTS" id="PR00146">
    <property type="entry name" value="DHPICSNTHASE"/>
</dbReference>
<keyword evidence="5 12" id="KW-0963">Cytoplasm</keyword>
<evidence type="ECO:0000256" key="4">
    <source>
        <dbReference type="ARBA" id="ARBA00012086"/>
    </source>
</evidence>
<keyword evidence="6 12" id="KW-0028">Amino-acid biosynthesis</keyword>
<organism evidence="14 15">
    <name type="scientific">Heliobacterium chlorum</name>
    <dbReference type="NCBI Taxonomy" id="2698"/>
    <lineage>
        <taxon>Bacteria</taxon>
        <taxon>Bacillati</taxon>
        <taxon>Bacillota</taxon>
        <taxon>Clostridia</taxon>
        <taxon>Eubacteriales</taxon>
        <taxon>Heliobacteriaceae</taxon>
        <taxon>Heliobacterium</taxon>
    </lineage>
</organism>
<evidence type="ECO:0000256" key="11">
    <source>
        <dbReference type="ARBA" id="ARBA00047836"/>
    </source>
</evidence>
<dbReference type="NCBIfam" id="TIGR00674">
    <property type="entry name" value="dapA"/>
    <property type="match status" value="1"/>
</dbReference>
<dbReference type="InterPro" id="IPR005263">
    <property type="entry name" value="DapA"/>
</dbReference>
<comment type="caution">
    <text evidence="12">Was originally thought to be a dihydrodipicolinate synthase (DHDPS), catalyzing the condensation of (S)-aspartate-beta-semialdehyde [(S)-ASA] and pyruvate to dihydrodipicolinate (DHDP). However, it was shown in E.coli that the product of the enzymatic reaction is not dihydrodipicolinate but in fact (4S)-4-hydroxy-2,3,4,5-tetrahydro-(2S)-dipicolinic acid (HTPA), and that the consecutive dehydration reaction leading to DHDP is not spontaneous but catalyzed by DapB.</text>
</comment>
<dbReference type="Gene3D" id="3.20.20.70">
    <property type="entry name" value="Aldolase class I"/>
    <property type="match status" value="1"/>
</dbReference>
<evidence type="ECO:0000256" key="9">
    <source>
        <dbReference type="ARBA" id="ARBA00023239"/>
    </source>
</evidence>